<proteinExistence type="predicted"/>
<dbReference type="Proteomes" id="UP001530315">
    <property type="component" value="Unassembled WGS sequence"/>
</dbReference>
<dbReference type="EMBL" id="JALLAZ020000940">
    <property type="protein sequence ID" value="KAL3784119.1"/>
    <property type="molecule type" value="Genomic_DNA"/>
</dbReference>
<accession>A0ABD3P764</accession>
<name>A0ABD3P764_9STRA</name>
<gene>
    <name evidence="1" type="ORF">ACHAW5_008299</name>
</gene>
<dbReference type="AlphaFoldDB" id="A0ABD3P764"/>
<protein>
    <submittedName>
        <fullName evidence="1">Uncharacterized protein</fullName>
    </submittedName>
</protein>
<reference evidence="1 2" key="1">
    <citation type="submission" date="2024-10" db="EMBL/GenBank/DDBJ databases">
        <title>Updated reference genomes for cyclostephanoid diatoms.</title>
        <authorList>
            <person name="Roberts W.R."/>
            <person name="Alverson A.J."/>
        </authorList>
    </citation>
    <scope>NUCLEOTIDE SEQUENCE [LARGE SCALE GENOMIC DNA]</scope>
    <source>
        <strain evidence="1 2">AJA276-08</strain>
    </source>
</reference>
<comment type="caution">
    <text evidence="1">The sequence shown here is derived from an EMBL/GenBank/DDBJ whole genome shotgun (WGS) entry which is preliminary data.</text>
</comment>
<sequence length="294" mass="33680">MSASSPNTIRAVSEEELMEERRKEELTVFHSIELLEPNGNDKHGNTTEKISQLKFLRWGPELQSYISTLLYAIGLNENGSFDSSYIMQTTANIKQRQPMEDELQIILSLTILYLDRSTNAPIHVDPLTGQTWCPPCPLLLPRTVHKLLLTAISFAAKSVRSDKSISNKLRNAANSLLNEKQAISQIDMETMENWMLNALGGGTGMHAHQHDLVWQISPEEISIFLRNWGGLFYPQRLAAHDQARMEHLEGLWRDQRDHFGINHGHGNYWSDQDPSMEYRSTPGQLTQRQYYETF</sequence>
<evidence type="ECO:0000313" key="1">
    <source>
        <dbReference type="EMBL" id="KAL3784119.1"/>
    </source>
</evidence>
<keyword evidence="2" id="KW-1185">Reference proteome</keyword>
<evidence type="ECO:0000313" key="2">
    <source>
        <dbReference type="Proteomes" id="UP001530315"/>
    </source>
</evidence>
<organism evidence="1 2">
    <name type="scientific">Stephanodiscus triporus</name>
    <dbReference type="NCBI Taxonomy" id="2934178"/>
    <lineage>
        <taxon>Eukaryota</taxon>
        <taxon>Sar</taxon>
        <taxon>Stramenopiles</taxon>
        <taxon>Ochrophyta</taxon>
        <taxon>Bacillariophyta</taxon>
        <taxon>Coscinodiscophyceae</taxon>
        <taxon>Thalassiosirophycidae</taxon>
        <taxon>Stephanodiscales</taxon>
        <taxon>Stephanodiscaceae</taxon>
        <taxon>Stephanodiscus</taxon>
    </lineage>
</organism>